<feature type="domain" description="Bacterial phospholipase C C-terminal" evidence="4">
    <location>
        <begin position="525"/>
        <end position="620"/>
    </location>
</feature>
<sequence length="826" mass="88284">MTTKPTSRRQFLLDTLKLAGASAVTSLLPEGILRAQSIPPASSSYSINDVQHIVILMQENRSFDHYFGMLAGVRGFGDPRPVILPNGYPVWHQNPASSSSYVLPYHPGSGPQGDTYFSDLDHDWTTTHQAWNGGLYDGWAQYKTAATMAHFTSGDIPYYYALAQAFTICDNYHCSQLGPTNPNRIYLWTGCCGNLAGSSPQTGNGVSAYNWKTFPELLAAAGVTWKVYQDKGQGLDTNSGVGEYESGTKTDLWWNGNYGDNALLNFPQYQNLGASSPLSPALNGTQIAATGNAKPYDLGLFSQLQSDVANNTLPQVSWIVAPYAYCEHPSWAASGGEWYVDQVLQALTSNPAVWASTVLFVTYDENDGYFDHVPPPVPPASTNGVSNVSTVNEFYNNGVASDGTAPTDALNPIGLGPRVPMIVVSPWSIGGNVNSQVFDHTSVIQFIERRFGTSTQPITETNITSWRRAVCGDLTSAFNFAGPASQSGFTIAPAVSNMNPSGPTVQLPGPPSPQALPTQAVATQPACQLPYEFFVAGRINSQGTTLTLQCANTGQAGVSLQLRKYTAPGTTPLMPRVYTIGASVGGVAGTVQDVLPIGSDGSYDFSIYGPNGFLREFRGNLIASGSSGPAPEVETCYNVVDASIQITLDNSLGTQPCTFEVTDNAYQTNKPVAVTVGAGMTQAIVWPGCYGWHDASVRIAGDVNYFRRIAGCVQAQTGPWKTDPAIGNAALFDPAFSIQGSTYATLRFDYVAPPWNHSPKNWIGVYAKGATPGSVNSLQWVYAPRNAGSVLLSTYGGTALPSGQYDVWYLFDDGYTTLAGPVSLTI</sequence>
<evidence type="ECO:0000259" key="4">
    <source>
        <dbReference type="Pfam" id="PF05506"/>
    </source>
</evidence>
<name>A0A420GT26_9BURK</name>
<dbReference type="Pfam" id="PF05506">
    <property type="entry name" value="PLipase_C_C"/>
    <property type="match status" value="2"/>
</dbReference>
<dbReference type="GO" id="GO:0016042">
    <property type="term" value="P:lipid catabolic process"/>
    <property type="evidence" value="ECO:0007669"/>
    <property type="project" value="InterPro"/>
</dbReference>
<reference evidence="5 6" key="1">
    <citation type="submission" date="2016-07" db="EMBL/GenBank/DDBJ databases">
        <title>Genome analysis of Burkholderia fungorum ES3-20.</title>
        <authorList>
            <person name="Xu D."/>
            <person name="Yao R."/>
            <person name="Zheng S."/>
        </authorList>
    </citation>
    <scope>NUCLEOTIDE SEQUENCE [LARGE SCALE GENOMIC DNA]</scope>
    <source>
        <strain evidence="5 6">ES3-20</strain>
    </source>
</reference>
<comment type="similarity">
    <text evidence="1">Belongs to the bacterial phospholipase C family.</text>
</comment>
<evidence type="ECO:0000256" key="1">
    <source>
        <dbReference type="ARBA" id="ARBA00009717"/>
    </source>
</evidence>
<evidence type="ECO:0000256" key="2">
    <source>
        <dbReference type="ARBA" id="ARBA00012018"/>
    </source>
</evidence>
<dbReference type="OrthoDB" id="980947at2"/>
<dbReference type="EC" id="3.1.4.3" evidence="2"/>
<dbReference type="InterPro" id="IPR007312">
    <property type="entry name" value="Phosphoesterase"/>
</dbReference>
<gene>
    <name evidence="5" type="ORF">BCY88_21700</name>
</gene>
<dbReference type="PANTHER" id="PTHR31956">
    <property type="entry name" value="NON-SPECIFIC PHOSPHOLIPASE C4-RELATED"/>
    <property type="match status" value="1"/>
</dbReference>
<keyword evidence="3" id="KW-0378">Hydrolase</keyword>
<comment type="caution">
    <text evidence="5">The sequence shown here is derived from an EMBL/GenBank/DDBJ whole genome shotgun (WGS) entry which is preliminary data.</text>
</comment>
<dbReference type="EMBL" id="MCAS01000008">
    <property type="protein sequence ID" value="RKF48345.1"/>
    <property type="molecule type" value="Genomic_DNA"/>
</dbReference>
<evidence type="ECO:0000313" key="5">
    <source>
        <dbReference type="EMBL" id="RKF48345.1"/>
    </source>
</evidence>
<dbReference type="Gene3D" id="3.40.720.10">
    <property type="entry name" value="Alkaline Phosphatase, subunit A"/>
    <property type="match status" value="1"/>
</dbReference>
<dbReference type="Proteomes" id="UP000283709">
    <property type="component" value="Unassembled WGS sequence"/>
</dbReference>
<evidence type="ECO:0000313" key="6">
    <source>
        <dbReference type="Proteomes" id="UP000283709"/>
    </source>
</evidence>
<organism evidence="5 6">
    <name type="scientific">Paraburkholderia fungorum</name>
    <dbReference type="NCBI Taxonomy" id="134537"/>
    <lineage>
        <taxon>Bacteria</taxon>
        <taxon>Pseudomonadati</taxon>
        <taxon>Pseudomonadota</taxon>
        <taxon>Betaproteobacteria</taxon>
        <taxon>Burkholderiales</taxon>
        <taxon>Burkholderiaceae</taxon>
        <taxon>Paraburkholderia</taxon>
    </lineage>
</organism>
<evidence type="ECO:0000256" key="3">
    <source>
        <dbReference type="ARBA" id="ARBA00022801"/>
    </source>
</evidence>
<dbReference type="PROSITE" id="PS51318">
    <property type="entry name" value="TAT"/>
    <property type="match status" value="1"/>
</dbReference>
<dbReference type="GO" id="GO:0034480">
    <property type="term" value="F:phosphatidylcholine phospholipase C activity"/>
    <property type="evidence" value="ECO:0007669"/>
    <property type="project" value="UniProtKB-EC"/>
</dbReference>
<proteinExistence type="inferred from homology"/>
<dbReference type="InterPro" id="IPR008475">
    <property type="entry name" value="PLipase_C_C"/>
</dbReference>
<dbReference type="Pfam" id="PF04185">
    <property type="entry name" value="Phosphoesterase"/>
    <property type="match status" value="1"/>
</dbReference>
<accession>A0A420GT26</accession>
<protein>
    <recommendedName>
        <fullName evidence="2">phospholipase C</fullName>
        <ecNumber evidence="2">3.1.4.3</ecNumber>
    </recommendedName>
</protein>
<dbReference type="InterPro" id="IPR017850">
    <property type="entry name" value="Alkaline_phosphatase_core_sf"/>
</dbReference>
<dbReference type="InterPro" id="IPR017767">
    <property type="entry name" value="PC-PLC"/>
</dbReference>
<dbReference type="NCBIfam" id="TIGR03396">
    <property type="entry name" value="PC_PLC"/>
    <property type="match status" value="1"/>
</dbReference>
<dbReference type="RefSeq" id="WP_120344040.1">
    <property type="nucleotide sequence ID" value="NZ_MCAS01000008.1"/>
</dbReference>
<dbReference type="AlphaFoldDB" id="A0A420GT26"/>
<dbReference type="CDD" id="cd16014">
    <property type="entry name" value="PLC"/>
    <property type="match status" value="1"/>
</dbReference>
<dbReference type="InterPro" id="IPR006311">
    <property type="entry name" value="TAT_signal"/>
</dbReference>
<feature type="domain" description="Bacterial phospholipase C C-terminal" evidence="4">
    <location>
        <begin position="631"/>
        <end position="711"/>
    </location>
</feature>
<dbReference type="PANTHER" id="PTHR31956:SF1">
    <property type="entry name" value="NON-SPECIFIC PHOSPHOLIPASE C1"/>
    <property type="match status" value="1"/>
</dbReference>